<accession>A0ACB0JDI7</accession>
<sequence length="471" mass="51348">MSLSFVRMSCSSHTIPHTFQSHLPQNSRTAHFIICRYRRRQVYDSVSIHRGLFKVCSFSTFGGASEFESISQRNHDEEEDDEQQIRTRASNDEDDEVDDDDEEDEEEEGSISSFVFPERWDVLGLGQAMVDFSGTVDDEFLKNLGLEKGTRKLVNHEERGRVLQAMDGCSYKAAAGGSLSNTLVALARLGSRSLRDPAINVAMAGSVASDLLGGFYREKLRRANVQFLSAPIKDATTGTVIVLTTPDAQRTMLAYQGTSSTVNFDTSLASAVSKTNILVVEGYLFELPDTIKTITKVCKEARSNGALVAVTASDVTCIERHYDHFWEIVGNYADLIFANVDEARALCNFDANESTVSVTRYLSQFVPLVSVTDGLRGSYIGVKGEAVYIPPSPCVPVDTCGAGDAYASGILYGVLRGVSDLRNIGTIAAKVAATVVAQQGTRLRISDAVKLAESFEFQLDTSVVRSDIGTV</sequence>
<gene>
    <name evidence="1" type="ORF">MILVUS5_LOCUS11787</name>
</gene>
<comment type="caution">
    <text evidence="1">The sequence shown here is derived from an EMBL/GenBank/DDBJ whole genome shotgun (WGS) entry which is preliminary data.</text>
</comment>
<protein>
    <submittedName>
        <fullName evidence="1">Uncharacterized protein</fullName>
    </submittedName>
</protein>
<evidence type="ECO:0000313" key="1">
    <source>
        <dbReference type="EMBL" id="CAJ2642305.1"/>
    </source>
</evidence>
<dbReference type="Proteomes" id="UP001177021">
    <property type="component" value="Unassembled WGS sequence"/>
</dbReference>
<organism evidence="1 2">
    <name type="scientific">Trifolium pratense</name>
    <name type="common">Red clover</name>
    <dbReference type="NCBI Taxonomy" id="57577"/>
    <lineage>
        <taxon>Eukaryota</taxon>
        <taxon>Viridiplantae</taxon>
        <taxon>Streptophyta</taxon>
        <taxon>Embryophyta</taxon>
        <taxon>Tracheophyta</taxon>
        <taxon>Spermatophyta</taxon>
        <taxon>Magnoliopsida</taxon>
        <taxon>eudicotyledons</taxon>
        <taxon>Gunneridae</taxon>
        <taxon>Pentapetalae</taxon>
        <taxon>rosids</taxon>
        <taxon>fabids</taxon>
        <taxon>Fabales</taxon>
        <taxon>Fabaceae</taxon>
        <taxon>Papilionoideae</taxon>
        <taxon>50 kb inversion clade</taxon>
        <taxon>NPAAA clade</taxon>
        <taxon>Hologalegina</taxon>
        <taxon>IRL clade</taxon>
        <taxon>Trifolieae</taxon>
        <taxon>Trifolium</taxon>
    </lineage>
</organism>
<dbReference type="EMBL" id="CASHSV030000024">
    <property type="protein sequence ID" value="CAJ2642305.1"/>
    <property type="molecule type" value="Genomic_DNA"/>
</dbReference>
<reference evidence="1" key="1">
    <citation type="submission" date="2023-10" db="EMBL/GenBank/DDBJ databases">
        <authorList>
            <person name="Rodriguez Cubillos JULIANA M."/>
            <person name="De Vega J."/>
        </authorList>
    </citation>
    <scope>NUCLEOTIDE SEQUENCE</scope>
</reference>
<name>A0ACB0JDI7_TRIPR</name>
<proteinExistence type="predicted"/>
<keyword evidence="2" id="KW-1185">Reference proteome</keyword>
<evidence type="ECO:0000313" key="2">
    <source>
        <dbReference type="Proteomes" id="UP001177021"/>
    </source>
</evidence>